<keyword evidence="4" id="KW-1185">Reference proteome</keyword>
<dbReference type="Proteomes" id="UP000619238">
    <property type="component" value="Unassembled WGS sequence"/>
</dbReference>
<organism evidence="3 4">
    <name type="scientific">Kordia aestuariivivens</name>
    <dbReference type="NCBI Taxonomy" id="2759037"/>
    <lineage>
        <taxon>Bacteria</taxon>
        <taxon>Pseudomonadati</taxon>
        <taxon>Bacteroidota</taxon>
        <taxon>Flavobacteriia</taxon>
        <taxon>Flavobacteriales</taxon>
        <taxon>Flavobacteriaceae</taxon>
        <taxon>Kordia</taxon>
    </lineage>
</organism>
<accession>A0ABR7QCI2</accession>
<feature type="compositionally biased region" description="Acidic residues" evidence="1">
    <location>
        <begin position="53"/>
        <end position="62"/>
    </location>
</feature>
<evidence type="ECO:0008006" key="5">
    <source>
        <dbReference type="Google" id="ProtNLM"/>
    </source>
</evidence>
<evidence type="ECO:0000256" key="2">
    <source>
        <dbReference type="SAM" id="SignalP"/>
    </source>
</evidence>
<feature type="chain" id="PRO_5046894841" description="Lipoprotein" evidence="2">
    <location>
        <begin position="19"/>
        <end position="229"/>
    </location>
</feature>
<dbReference type="EMBL" id="JACGWS010000010">
    <property type="protein sequence ID" value="MBC8756260.1"/>
    <property type="molecule type" value="Genomic_DNA"/>
</dbReference>
<dbReference type="RefSeq" id="WP_187563300.1">
    <property type="nucleotide sequence ID" value="NZ_JACGWS010000010.1"/>
</dbReference>
<gene>
    <name evidence="3" type="ORF">H2O64_16420</name>
</gene>
<keyword evidence="2" id="KW-0732">Signal</keyword>
<dbReference type="PROSITE" id="PS51257">
    <property type="entry name" value="PROKAR_LIPOPROTEIN"/>
    <property type="match status" value="1"/>
</dbReference>
<sequence>MKRILFLITITIIGVLTACESTPKSNDSTTTPETKNTTILEEKVTDTTSATTDTEETVQEDTDANKSTSIESDIQFIRDKYAIITNATNYKTIPFEAQCDERSSVKLERKYNEKGELSYLQYRVCGDHGCATKHHYYWDGQLIFIFHKNDYTPGTSHIIEEYRTYFKNGQMIRCLEKKAHYYEGQLPMTELLKNAKNEEVECNSDKLTAELTKMETISVKDAKAYFCQD</sequence>
<evidence type="ECO:0000256" key="1">
    <source>
        <dbReference type="SAM" id="MobiDB-lite"/>
    </source>
</evidence>
<name>A0ABR7QCI2_9FLAO</name>
<reference evidence="3 4" key="1">
    <citation type="submission" date="2020-07" db="EMBL/GenBank/DDBJ databases">
        <title>Description of Kordia aestuariivivens sp. nov., isolated from a tidal flat.</title>
        <authorList>
            <person name="Park S."/>
            <person name="Yoon J.-H."/>
        </authorList>
    </citation>
    <scope>NUCLEOTIDE SEQUENCE [LARGE SCALE GENOMIC DNA]</scope>
    <source>
        <strain evidence="3 4">YSTF-M3</strain>
    </source>
</reference>
<proteinExistence type="predicted"/>
<evidence type="ECO:0000313" key="4">
    <source>
        <dbReference type="Proteomes" id="UP000619238"/>
    </source>
</evidence>
<feature type="signal peptide" evidence="2">
    <location>
        <begin position="1"/>
        <end position="18"/>
    </location>
</feature>
<comment type="caution">
    <text evidence="3">The sequence shown here is derived from an EMBL/GenBank/DDBJ whole genome shotgun (WGS) entry which is preliminary data.</text>
</comment>
<evidence type="ECO:0000313" key="3">
    <source>
        <dbReference type="EMBL" id="MBC8756260.1"/>
    </source>
</evidence>
<feature type="region of interest" description="Disordered" evidence="1">
    <location>
        <begin position="46"/>
        <end position="66"/>
    </location>
</feature>
<protein>
    <recommendedName>
        <fullName evidence="5">Lipoprotein</fullName>
    </recommendedName>
</protein>